<name>A0A9P8AS32_9AGAR</name>
<dbReference type="Proteomes" id="UP000812287">
    <property type="component" value="Unassembled WGS sequence"/>
</dbReference>
<dbReference type="InterPro" id="IPR022085">
    <property type="entry name" value="OpdG"/>
</dbReference>
<dbReference type="PANTHER" id="PTHR38797:SF4">
    <property type="entry name" value="NUCLEAR PORE COMPLEX PROTEIN NUP85"/>
    <property type="match status" value="1"/>
</dbReference>
<evidence type="ECO:0000313" key="2">
    <source>
        <dbReference type="Proteomes" id="UP000812287"/>
    </source>
</evidence>
<keyword evidence="2" id="KW-1185">Reference proteome</keyword>
<accession>A0A9P8AS32</accession>
<dbReference type="AlphaFoldDB" id="A0A9P8AS32"/>
<feature type="non-terminal residue" evidence="1">
    <location>
        <position position="1"/>
    </location>
</feature>
<comment type="caution">
    <text evidence="1">The sequence shown here is derived from an EMBL/GenBank/DDBJ whole genome shotgun (WGS) entry which is preliminary data.</text>
</comment>
<sequence length="111" mass="12964">EKSRCWGLTLWKDLPVFGANMREHWNFFDANEDVERTPKRERWVNLNAFVAGLTAARIHDFELYALLQLRDALEEPIEEREGEGGEKRIDKSFDAKIPAAVQWILYCGQLI</sequence>
<feature type="non-terminal residue" evidence="1">
    <location>
        <position position="111"/>
    </location>
</feature>
<dbReference type="PANTHER" id="PTHR38797">
    <property type="entry name" value="NUCLEAR PORE COMPLEX PROTEIN NUP85-RELATED"/>
    <property type="match status" value="1"/>
</dbReference>
<gene>
    <name evidence="1" type="ORF">BT62DRAFT_853653</name>
</gene>
<proteinExistence type="predicted"/>
<dbReference type="Pfam" id="PF12311">
    <property type="entry name" value="DUF3632"/>
    <property type="match status" value="1"/>
</dbReference>
<dbReference type="OrthoDB" id="3350591at2759"/>
<dbReference type="EMBL" id="MU250536">
    <property type="protein sequence ID" value="KAG7445551.1"/>
    <property type="molecule type" value="Genomic_DNA"/>
</dbReference>
<dbReference type="RefSeq" id="XP_043039051.1">
    <property type="nucleotide sequence ID" value="XM_043182477.1"/>
</dbReference>
<dbReference type="InterPro" id="IPR053204">
    <property type="entry name" value="Oxopyrrolidines_Biosynth-assoc"/>
</dbReference>
<protein>
    <submittedName>
        <fullName evidence="1">Uncharacterized protein</fullName>
    </submittedName>
</protein>
<organism evidence="1 2">
    <name type="scientific">Guyanagaster necrorhizus</name>
    <dbReference type="NCBI Taxonomy" id="856835"/>
    <lineage>
        <taxon>Eukaryota</taxon>
        <taxon>Fungi</taxon>
        <taxon>Dikarya</taxon>
        <taxon>Basidiomycota</taxon>
        <taxon>Agaricomycotina</taxon>
        <taxon>Agaricomycetes</taxon>
        <taxon>Agaricomycetidae</taxon>
        <taxon>Agaricales</taxon>
        <taxon>Marasmiineae</taxon>
        <taxon>Physalacriaceae</taxon>
        <taxon>Guyanagaster</taxon>
    </lineage>
</organism>
<reference evidence="1" key="1">
    <citation type="submission" date="2020-11" db="EMBL/GenBank/DDBJ databases">
        <title>Adaptations for nitrogen fixation in a non-lichenized fungal sporocarp promotes dispersal by wood-feeding termites.</title>
        <authorList>
            <consortium name="DOE Joint Genome Institute"/>
            <person name="Koch R.A."/>
            <person name="Yoon G."/>
            <person name="Arayal U."/>
            <person name="Lail K."/>
            <person name="Amirebrahimi M."/>
            <person name="Labutti K."/>
            <person name="Lipzen A."/>
            <person name="Riley R."/>
            <person name="Barry K."/>
            <person name="Henrissat B."/>
            <person name="Grigoriev I.V."/>
            <person name="Herr J.R."/>
            <person name="Aime M.C."/>
        </authorList>
    </citation>
    <scope>NUCLEOTIDE SEQUENCE</scope>
    <source>
        <strain evidence="1">MCA 3950</strain>
    </source>
</reference>
<dbReference type="GeneID" id="66104774"/>
<evidence type="ECO:0000313" key="1">
    <source>
        <dbReference type="EMBL" id="KAG7445551.1"/>
    </source>
</evidence>